<evidence type="ECO:0000259" key="6">
    <source>
        <dbReference type="Pfam" id="PF04357"/>
    </source>
</evidence>
<feature type="region of interest" description="Disordered" evidence="5">
    <location>
        <begin position="1480"/>
        <end position="1552"/>
    </location>
</feature>
<evidence type="ECO:0000313" key="7">
    <source>
        <dbReference type="EMBL" id="QFQ13348.1"/>
    </source>
</evidence>
<dbReference type="OrthoDB" id="680700at2"/>
<dbReference type="Pfam" id="PF04357">
    <property type="entry name" value="TamB"/>
    <property type="match status" value="1"/>
</dbReference>
<sequence length="1552" mass="170599">MHKFLRNTARIVLATILGAYLLLLLAVNYGPVQEWLGREAAKMLSEKVGAPVEIGRAELGLFNKVTLHDVKMQDRDHRDMLDAKWISGKIEIRPLLEGKVRLRSIGLLDAKVNLSKADADSPLNCQFVIDAFKKKEEGPSELDLRINSLIIRRVSVHYNQQDTPRQSNRLDPRHLYVSDIDANLSLKRLTNDSIHLRVRSFSAHEQSGFDIKRLRMDLHAKKGYVHLARLLLELPQTRIEQDEFTATFSESDIAGTLRLNTTLKNAIVSTDDIAPLVPRLANLHETFTINTKLGLNPALLQLTNLDLANAGNTFHVSGNFDLLRKGNGIGGIKADVGEMRINRAFLSKAYTFATNAELPVMAARLGDVAFKGKAEWQNGGATHVAGDAETALGNVKADVTFNGNDISGKASTDRFALASLLDRSDLPDNLAVSIEGKTTLRGSAFPLTDADVNLSQATFRGRTYRNIHVKGRTDGEHIEADIDSKDPSAVLTASLQGTISANDVRDGRITANISHLAPEDFGISTGLGAPIFNLEGTAQFNTLNLAQAKADLNLSRFSVKSARLNYALNSVALSISPSELGHHLLLDTDFASADIDGPLAPEAFKACVNHIMNTALPQFASYSPFPQANNLATYAGANPQWKFRIDYKNDEVFNALVRLPVKFSGPISAYGHLRSNGRTTLNVESEKVDIDGNSIDNASLYLNGEGLDYTLLAQGEKALGRMHMKMSVEALTRNEDLDITVNWADMASKKFHGEISTITSIDESNGEQRMFTMLRPSEVFYNDSVWDIASGNFIWDAHSFEVQRFKLSHEDQILTVNGRFSKDSEDAITANLQRIDLDYVFNFVHLKPLKFDGIASGQALITFKDGAPDIRSSIHIEDFMLNDGLLGEADITGGINLSNMVVDLHGIIRDGKNRSEVEGTIPIADNRLDIGINADNMNIRFLQRYIGGILKNIEGRATGYAHIGGTFKDVEITGDLIGSATGELPINGCEYVIDKVHAVLEPTRMSFSDGVAHSPKGGTATIEGTVLHDYLRNWRYTFNFNADNMLIYDRPRTSDLPFSATAYGSGLISIDGKPGDLTANFDMRPEKKTTFTYYIDSPDDYSASSSLLTFRETPSKFAASGTDSLLMAALHAKESTGTATHAKNQNDIKQQDEKTLDIHMNMLIDMQPDVGLRIIMDEKSGDDILIYGSSPISATYYNKGNFQMFGTFNVDHGTYRMSIQDVIRKDFTFEEGSSVEFNGKPFDGILHLNAVYTVPSASLGDLNLGTGVGTGNVRADCTLAFNGKVSSPEVKFGLRLPTVSDDVSQMVKSLISTDEEMNRQILYLLAVGRFYTYDYANTTAAATQSQSTGAVNSFISNTLSGQINNVISNAMGSSNWTFGTNVSTGNYGWTDMQALGLMSGRLLNNRLLVNGNFGYRSTQTNTDNFVGDFDVQYLLTKRGEIRLKAYNETNDRYFTKNSLTTQGVGIVVQRNFNNISELFSRKTKRNKKKDKTTKKEKGTTKKADRQTIKTKSATPGEKGGPQPEKTPNAPAPAAMQPQPLLQIQQRGKGKND</sequence>
<keyword evidence="3" id="KW-1133">Transmembrane helix</keyword>
<evidence type="ECO:0000256" key="1">
    <source>
        <dbReference type="ARBA" id="ARBA00004167"/>
    </source>
</evidence>
<dbReference type="RefSeq" id="WP_111897578.1">
    <property type="nucleotide sequence ID" value="NZ_CP033459.1"/>
</dbReference>
<comment type="subcellular location">
    <subcellularLocation>
        <location evidence="1">Membrane</location>
        <topology evidence="1">Single-pass membrane protein</topology>
    </subcellularLocation>
</comment>
<dbReference type="GO" id="GO:0009306">
    <property type="term" value="P:protein secretion"/>
    <property type="evidence" value="ECO:0007669"/>
    <property type="project" value="InterPro"/>
</dbReference>
<organism evidence="7 8">
    <name type="scientific">Pseudoprevotella muciniphila</name>
    <dbReference type="NCBI Taxonomy" id="2133944"/>
    <lineage>
        <taxon>Bacteria</taxon>
        <taxon>Pseudomonadati</taxon>
        <taxon>Bacteroidota</taxon>
        <taxon>Bacteroidia</taxon>
        <taxon>Bacteroidales</taxon>
        <taxon>Prevotellaceae</taxon>
        <taxon>Pseudoprevotella</taxon>
    </lineage>
</organism>
<keyword evidence="4" id="KW-0472">Membrane</keyword>
<feature type="compositionally biased region" description="Basic residues" evidence="5">
    <location>
        <begin position="1481"/>
        <end position="1492"/>
    </location>
</feature>
<gene>
    <name evidence="7" type="ORF">C7Y71_010190</name>
</gene>
<keyword evidence="8" id="KW-1185">Reference proteome</keyword>
<evidence type="ECO:0000313" key="8">
    <source>
        <dbReference type="Proteomes" id="UP000249375"/>
    </source>
</evidence>
<feature type="domain" description="Translocation and assembly module TamB C-terminal" evidence="6">
    <location>
        <begin position="1015"/>
        <end position="1460"/>
    </location>
</feature>
<evidence type="ECO:0000256" key="3">
    <source>
        <dbReference type="ARBA" id="ARBA00022989"/>
    </source>
</evidence>
<accession>A0A5P8E8S9</accession>
<dbReference type="GO" id="GO:0005886">
    <property type="term" value="C:plasma membrane"/>
    <property type="evidence" value="ECO:0007669"/>
    <property type="project" value="InterPro"/>
</dbReference>
<proteinExistence type="predicted"/>
<reference evidence="7 8" key="1">
    <citation type="submission" date="2018-11" db="EMBL/GenBank/DDBJ databases">
        <authorList>
            <person name="Na S.W."/>
            <person name="Baik M."/>
        </authorList>
    </citation>
    <scope>NUCLEOTIDE SEQUENCE [LARGE SCALE GENOMIC DNA]</scope>
    <source>
        <strain evidence="7 8">E39</strain>
    </source>
</reference>
<dbReference type="InterPro" id="IPR007452">
    <property type="entry name" value="TamB_C"/>
</dbReference>
<feature type="compositionally biased region" description="Basic and acidic residues" evidence="5">
    <location>
        <begin position="1493"/>
        <end position="1507"/>
    </location>
</feature>
<evidence type="ECO:0000256" key="2">
    <source>
        <dbReference type="ARBA" id="ARBA00022692"/>
    </source>
</evidence>
<evidence type="ECO:0000256" key="5">
    <source>
        <dbReference type="SAM" id="MobiDB-lite"/>
    </source>
</evidence>
<keyword evidence="2" id="KW-0812">Transmembrane</keyword>
<evidence type="ECO:0000256" key="4">
    <source>
        <dbReference type="ARBA" id="ARBA00023136"/>
    </source>
</evidence>
<protein>
    <recommendedName>
        <fullName evidence="6">Translocation and assembly module TamB C-terminal domain-containing protein</fullName>
    </recommendedName>
</protein>
<dbReference type="EMBL" id="CP033459">
    <property type="protein sequence ID" value="QFQ13348.1"/>
    <property type="molecule type" value="Genomic_DNA"/>
</dbReference>
<name>A0A5P8E8S9_9BACT</name>
<feature type="compositionally biased region" description="Low complexity" evidence="5">
    <location>
        <begin position="1527"/>
        <end position="1545"/>
    </location>
</feature>
<dbReference type="Proteomes" id="UP000249375">
    <property type="component" value="Chromosome"/>
</dbReference>
<dbReference type="KEGG" id="alq:C7Y71_010190"/>